<keyword evidence="9 15" id="KW-0418">Kinase</keyword>
<evidence type="ECO:0000259" key="17">
    <source>
        <dbReference type="SMART" id="SM00904"/>
    </source>
</evidence>
<evidence type="ECO:0000256" key="16">
    <source>
        <dbReference type="SAM" id="MobiDB-lite"/>
    </source>
</evidence>
<keyword evidence="10 15" id="KW-0274">FAD</keyword>
<dbReference type="InterPro" id="IPR015865">
    <property type="entry name" value="Riboflavin_kinase_bac/euk"/>
</dbReference>
<dbReference type="PANTHER" id="PTHR22749">
    <property type="entry name" value="RIBOFLAVIN KINASE/FMN ADENYLYLTRANSFERASE"/>
    <property type="match status" value="1"/>
</dbReference>
<evidence type="ECO:0000256" key="5">
    <source>
        <dbReference type="ARBA" id="ARBA00022643"/>
    </source>
</evidence>
<keyword evidence="11 15" id="KW-0067">ATP-binding</keyword>
<evidence type="ECO:0000256" key="13">
    <source>
        <dbReference type="ARBA" id="ARBA00047880"/>
    </source>
</evidence>
<evidence type="ECO:0000313" key="18">
    <source>
        <dbReference type="EMBL" id="MEK9502194.1"/>
    </source>
</evidence>
<dbReference type="SMART" id="SM00904">
    <property type="entry name" value="Flavokinase"/>
    <property type="match status" value="1"/>
</dbReference>
<comment type="function">
    <text evidence="1">Catalyzes the phosphorylation of riboflavin to FMN followed by the adenylation of FMN to FAD.</text>
</comment>
<evidence type="ECO:0000256" key="6">
    <source>
        <dbReference type="ARBA" id="ARBA00022679"/>
    </source>
</evidence>
<evidence type="ECO:0000313" key="19">
    <source>
        <dbReference type="Proteomes" id="UP001484239"/>
    </source>
</evidence>
<dbReference type="GO" id="GO:0008531">
    <property type="term" value="F:riboflavin kinase activity"/>
    <property type="evidence" value="ECO:0007669"/>
    <property type="project" value="UniProtKB-EC"/>
</dbReference>
<comment type="catalytic activity">
    <reaction evidence="13 15">
        <text>riboflavin + ATP = FMN + ADP + H(+)</text>
        <dbReference type="Rhea" id="RHEA:14357"/>
        <dbReference type="ChEBI" id="CHEBI:15378"/>
        <dbReference type="ChEBI" id="CHEBI:30616"/>
        <dbReference type="ChEBI" id="CHEBI:57986"/>
        <dbReference type="ChEBI" id="CHEBI:58210"/>
        <dbReference type="ChEBI" id="CHEBI:456216"/>
        <dbReference type="EC" id="2.7.1.26"/>
    </reaction>
</comment>
<dbReference type="PIRSF" id="PIRSF004491">
    <property type="entry name" value="FAD_Synth"/>
    <property type="match status" value="1"/>
</dbReference>
<keyword evidence="6 15" id="KW-0808">Transferase</keyword>
<dbReference type="CDD" id="cd02064">
    <property type="entry name" value="FAD_synthetase_N"/>
    <property type="match status" value="1"/>
</dbReference>
<evidence type="ECO:0000256" key="8">
    <source>
        <dbReference type="ARBA" id="ARBA00022741"/>
    </source>
</evidence>
<evidence type="ECO:0000256" key="1">
    <source>
        <dbReference type="ARBA" id="ARBA00002121"/>
    </source>
</evidence>
<keyword evidence="8 15" id="KW-0547">Nucleotide-binding</keyword>
<evidence type="ECO:0000256" key="2">
    <source>
        <dbReference type="ARBA" id="ARBA00004726"/>
    </source>
</evidence>
<dbReference type="SUPFAM" id="SSF82114">
    <property type="entry name" value="Riboflavin kinase-like"/>
    <property type="match status" value="1"/>
</dbReference>
<dbReference type="NCBIfam" id="NF004160">
    <property type="entry name" value="PRK05627.1-3"/>
    <property type="match status" value="1"/>
</dbReference>
<keyword evidence="19" id="KW-1185">Reference proteome</keyword>
<reference evidence="18 19" key="1">
    <citation type="submission" date="2024-02" db="EMBL/GenBank/DDBJ databases">
        <title>A novel Gemmatimonadota bacterium.</title>
        <authorList>
            <person name="Du Z.-J."/>
            <person name="Ye Y.-Q."/>
        </authorList>
    </citation>
    <scope>NUCLEOTIDE SEQUENCE [LARGE SCALE GENOMIC DNA]</scope>
    <source>
        <strain evidence="18 19">DH-20</strain>
    </source>
</reference>
<dbReference type="InterPro" id="IPR023465">
    <property type="entry name" value="Riboflavin_kinase_dom_sf"/>
</dbReference>
<comment type="similarity">
    <text evidence="15">Belongs to the ribF family.</text>
</comment>
<keyword evidence="7 15" id="KW-0548">Nucleotidyltransferase</keyword>
<dbReference type="Proteomes" id="UP001484239">
    <property type="component" value="Unassembled WGS sequence"/>
</dbReference>
<dbReference type="InterPro" id="IPR014729">
    <property type="entry name" value="Rossmann-like_a/b/a_fold"/>
</dbReference>
<evidence type="ECO:0000256" key="7">
    <source>
        <dbReference type="ARBA" id="ARBA00022695"/>
    </source>
</evidence>
<dbReference type="EMBL" id="JBBHLI010000010">
    <property type="protein sequence ID" value="MEK9502194.1"/>
    <property type="molecule type" value="Genomic_DNA"/>
</dbReference>
<keyword evidence="5 15" id="KW-0288">FMN</keyword>
<dbReference type="SUPFAM" id="SSF52374">
    <property type="entry name" value="Nucleotidylyl transferase"/>
    <property type="match status" value="1"/>
</dbReference>
<evidence type="ECO:0000256" key="4">
    <source>
        <dbReference type="ARBA" id="ARBA00022630"/>
    </source>
</evidence>
<feature type="domain" description="Riboflavin kinase" evidence="17">
    <location>
        <begin position="190"/>
        <end position="315"/>
    </location>
</feature>
<evidence type="ECO:0000256" key="12">
    <source>
        <dbReference type="ARBA" id="ARBA00023268"/>
    </source>
</evidence>
<dbReference type="GO" id="GO:0003919">
    <property type="term" value="F:FMN adenylyltransferase activity"/>
    <property type="evidence" value="ECO:0007669"/>
    <property type="project" value="UniProtKB-EC"/>
</dbReference>
<dbReference type="Pfam" id="PF01687">
    <property type="entry name" value="Flavokinase"/>
    <property type="match status" value="1"/>
</dbReference>
<evidence type="ECO:0000256" key="9">
    <source>
        <dbReference type="ARBA" id="ARBA00022777"/>
    </source>
</evidence>
<dbReference type="InterPro" id="IPR015864">
    <property type="entry name" value="FAD_synthase"/>
</dbReference>
<dbReference type="InterPro" id="IPR023468">
    <property type="entry name" value="Riboflavin_kinase"/>
</dbReference>
<protein>
    <recommendedName>
        <fullName evidence="15">Riboflavin biosynthesis protein</fullName>
    </recommendedName>
    <domain>
        <recommendedName>
            <fullName evidence="15">Riboflavin kinase</fullName>
            <ecNumber evidence="15">2.7.1.26</ecNumber>
        </recommendedName>
        <alternativeName>
            <fullName evidence="15">Flavokinase</fullName>
        </alternativeName>
    </domain>
    <domain>
        <recommendedName>
            <fullName evidence="15">FMN adenylyltransferase</fullName>
            <ecNumber evidence="15">2.7.7.2</ecNumber>
        </recommendedName>
        <alternativeName>
            <fullName evidence="15">FAD pyrophosphorylase</fullName>
        </alternativeName>
        <alternativeName>
            <fullName evidence="15">FAD synthase</fullName>
        </alternativeName>
    </domain>
</protein>
<comment type="pathway">
    <text evidence="3 15">Cofactor biosynthesis; FMN biosynthesis; FMN from riboflavin (ATP route): step 1/1.</text>
</comment>
<organism evidence="18 19">
    <name type="scientific">Gaopeijia maritima</name>
    <dbReference type="NCBI Taxonomy" id="3119007"/>
    <lineage>
        <taxon>Bacteria</taxon>
        <taxon>Pseudomonadati</taxon>
        <taxon>Gemmatimonadota</taxon>
        <taxon>Longimicrobiia</taxon>
        <taxon>Gaopeijiales</taxon>
        <taxon>Gaopeijiaceae</taxon>
        <taxon>Gaopeijia</taxon>
    </lineage>
</organism>
<dbReference type="InterPro" id="IPR002606">
    <property type="entry name" value="Riboflavin_kinase_bac"/>
</dbReference>
<dbReference type="PANTHER" id="PTHR22749:SF6">
    <property type="entry name" value="RIBOFLAVIN KINASE"/>
    <property type="match status" value="1"/>
</dbReference>
<comment type="catalytic activity">
    <reaction evidence="14 15">
        <text>FMN + ATP + H(+) = FAD + diphosphate</text>
        <dbReference type="Rhea" id="RHEA:17237"/>
        <dbReference type="ChEBI" id="CHEBI:15378"/>
        <dbReference type="ChEBI" id="CHEBI:30616"/>
        <dbReference type="ChEBI" id="CHEBI:33019"/>
        <dbReference type="ChEBI" id="CHEBI:57692"/>
        <dbReference type="ChEBI" id="CHEBI:58210"/>
        <dbReference type="EC" id="2.7.7.2"/>
    </reaction>
</comment>
<proteinExistence type="inferred from homology"/>
<comment type="caution">
    <text evidence="18">The sequence shown here is derived from an EMBL/GenBank/DDBJ whole genome shotgun (WGS) entry which is preliminary data.</text>
</comment>
<keyword evidence="12" id="KW-0511">Multifunctional enzyme</keyword>
<evidence type="ECO:0000256" key="15">
    <source>
        <dbReference type="PIRNR" id="PIRNR004491"/>
    </source>
</evidence>
<dbReference type="Gene3D" id="2.40.30.30">
    <property type="entry name" value="Riboflavin kinase-like"/>
    <property type="match status" value="1"/>
</dbReference>
<sequence length="329" mass="35490">MTDRDHGPAIDPKLPPGLPSGEGTVVTVGTFDGVHRGHWAVLQEIRERARTRGLRSVLVTFHPHPLRIVRPEAAPRLLTTPDEKKEVLAESGLDYAVFLSFSRALSRYSPDRFVREILMDRLSVRELVIGYDHGFGRGRSGDADTLRAIGAREGFAVDVVRPVFAGDDAISSTRIRAAIARADLAMATAGLGRPYSVRGLVVRGDGRGRQLGFPTANLGGVSPDKALPPPGVYAVRGSVRSGVHDGALHLGPRPTFPGASPSIELHLIDFEGDLYGEEVRVDFMERIREIRPFASVQALVDQMRVDVSRARRILAGATPPPARGSSGPG</sequence>
<evidence type="ECO:0000256" key="11">
    <source>
        <dbReference type="ARBA" id="ARBA00022840"/>
    </source>
</evidence>
<evidence type="ECO:0000256" key="3">
    <source>
        <dbReference type="ARBA" id="ARBA00005201"/>
    </source>
</evidence>
<dbReference type="NCBIfam" id="TIGR00083">
    <property type="entry name" value="ribF"/>
    <property type="match status" value="1"/>
</dbReference>
<dbReference type="Gene3D" id="3.40.50.620">
    <property type="entry name" value="HUPs"/>
    <property type="match status" value="1"/>
</dbReference>
<dbReference type="EC" id="2.7.1.26" evidence="15"/>
<feature type="region of interest" description="Disordered" evidence="16">
    <location>
        <begin position="1"/>
        <end position="22"/>
    </location>
</feature>
<gene>
    <name evidence="18" type="ORF">WI372_14470</name>
</gene>
<name>A0ABU9EBY7_9BACT</name>
<accession>A0ABU9EBY7</accession>
<dbReference type="EC" id="2.7.7.2" evidence="15"/>
<evidence type="ECO:0000256" key="10">
    <source>
        <dbReference type="ARBA" id="ARBA00022827"/>
    </source>
</evidence>
<evidence type="ECO:0000256" key="14">
    <source>
        <dbReference type="ARBA" id="ARBA00049494"/>
    </source>
</evidence>
<comment type="pathway">
    <text evidence="2 15">Cofactor biosynthesis; FAD biosynthesis; FAD from FMN: step 1/1.</text>
</comment>
<dbReference type="RefSeq" id="WP_405274595.1">
    <property type="nucleotide sequence ID" value="NZ_CP144380.1"/>
</dbReference>
<dbReference type="Pfam" id="PF06574">
    <property type="entry name" value="FAD_syn"/>
    <property type="match status" value="1"/>
</dbReference>
<keyword evidence="4 15" id="KW-0285">Flavoprotein</keyword>